<evidence type="ECO:0000313" key="9">
    <source>
        <dbReference type="EnsemblPlants" id="KRH10880"/>
    </source>
</evidence>
<dbReference type="EC" id="2.3.2.23" evidence="1"/>
<keyword evidence="3" id="KW-0547">Nucleotide-binding</keyword>
<sequence length="875" mass="98123">MDAHMTDLDWETSSDSSSCEDQEDIDFRYGGQARSILSSLEESIVRIDDFLSFERAFVRGDVVCASSDPSGQMGRVINVDVLVDLENVQGKKLKNVNSKKLMKIRSISEDLQCPYYPGQRVKVNTSTASKPARWLCGTWKDNHDEGTVCAVEAGLVYVNWLASVLLGSNFNVSVPPCWQDSKNLTLLSCFSHTNWQLGDWCMLPVVDQKEEMIQDASTCDAYNEHGMARGYKRRNLNVGELFLIEKIKTKVDVVWQNGEHTLGLDPHNLVPVNVINTHEFWPQQFVLEKGASDDPLKPSKQRWGVVLSMDAKEHTVKVHWRTVPTSETDNLAGDTMIETVSAYELIEHPDYSCRFGDIVFKVAQKLGYEADRDNAKSVTDLNVEVPLINWDQISYPNKSVDNSYLSCIGNVTGFEDGDVEVKWATGLTTKVAPYEIFQFDKHEDSTATPVPYEANVEELTPEMIGSQPSDKKGKDLLDCDGYRDNCEKHPGESSSSSLPQAAFELFSSIKASIFKTLGVTSLSGKFSPVPAFEEGSESGCLDKKDLDTCDPESESESHPVSKMKSSEDITPYCEVIRTHERNDFPVSLDNKNSSDQLKQFDVIDNCSDHHFFHEGKGLTSSQFKKGWVKKLQQEWSILEKNLPETIYVRVFEERMDLMRAAIVSASGTPYHDGLFFFDICFPPEYPSEPPMVHYNSGGLQLNPNLYESGKVCLSLLNTWTGTDTEVWNPGASTVLQVLLSLQALVLNEKPYFNEAGYDQQIGRAEGERNSVSYNENASLVTCKSILYLNRKPPKHFEALVEEHFRQRSKHILLACKAYLEGAPIGCAFGDGKTEHENQKGTSTGFKLMLSKLFPKLVEAFSDKGIDCSQFAEMHK</sequence>
<dbReference type="PANTHER" id="PTHR46116:SF15">
    <property type="entry name" value="(E3-INDEPENDENT) E2 UBIQUITIN-CONJUGATING ENZYME"/>
    <property type="match status" value="1"/>
</dbReference>
<reference evidence="8 9" key="1">
    <citation type="journal article" date="2010" name="Nature">
        <title>Genome sequence of the palaeopolyploid soybean.</title>
        <authorList>
            <person name="Schmutz J."/>
            <person name="Cannon S.B."/>
            <person name="Schlueter J."/>
            <person name="Ma J."/>
            <person name="Mitros T."/>
            <person name="Nelson W."/>
            <person name="Hyten D.L."/>
            <person name="Song Q."/>
            <person name="Thelen J.J."/>
            <person name="Cheng J."/>
            <person name="Xu D."/>
            <person name="Hellsten U."/>
            <person name="May G.D."/>
            <person name="Yu Y."/>
            <person name="Sakurai T."/>
            <person name="Umezawa T."/>
            <person name="Bhattacharyya M.K."/>
            <person name="Sandhu D."/>
            <person name="Valliyodan B."/>
            <person name="Lindquist E."/>
            <person name="Peto M."/>
            <person name="Grant D."/>
            <person name="Shu S."/>
            <person name="Goodstein D."/>
            <person name="Barry K."/>
            <person name="Futrell-Griggs M."/>
            <person name="Abernathy B."/>
            <person name="Du J."/>
            <person name="Tian Z."/>
            <person name="Zhu L."/>
            <person name="Gill N."/>
            <person name="Joshi T."/>
            <person name="Libault M."/>
            <person name="Sethuraman A."/>
            <person name="Zhang X.-C."/>
            <person name="Shinozaki K."/>
            <person name="Nguyen H.T."/>
            <person name="Wing R.A."/>
            <person name="Cregan P."/>
            <person name="Specht J."/>
            <person name="Grimwood J."/>
            <person name="Rokhsar D."/>
            <person name="Stacey G."/>
            <person name="Shoemaker R.C."/>
            <person name="Jackson S.A."/>
        </authorList>
    </citation>
    <scope>NUCLEOTIDE SEQUENCE [LARGE SCALE GENOMIC DNA]</scope>
    <source>
        <strain evidence="9">cv. Williams 82</strain>
        <tissue evidence="8">Callus</tissue>
    </source>
</reference>
<gene>
    <name evidence="9" type="primary">LOC100784814</name>
    <name evidence="8" type="ORF">GLYMA_15G074200</name>
</gene>
<dbReference type="Proteomes" id="UP000008827">
    <property type="component" value="Chromosome 15"/>
</dbReference>
<keyword evidence="10" id="KW-1185">Reference proteome</keyword>
<dbReference type="ExpressionAtlas" id="A0A0R0FX56">
    <property type="expression patterns" value="baseline and differential"/>
</dbReference>
<dbReference type="Gramene" id="KRH10880">
    <property type="protein sequence ID" value="KRH10880"/>
    <property type="gene ID" value="GLYMA_15G074200"/>
</dbReference>
<dbReference type="Pfam" id="PF00179">
    <property type="entry name" value="UQ_con"/>
    <property type="match status" value="1"/>
</dbReference>
<evidence type="ECO:0000256" key="2">
    <source>
        <dbReference type="ARBA" id="ARBA00022679"/>
    </source>
</evidence>
<keyword evidence="4" id="KW-0833">Ubl conjugation pathway</keyword>
<dbReference type="SMR" id="A0A0R0FX56"/>
<protein>
    <recommendedName>
        <fullName evidence="1">E2 ubiquitin-conjugating enzyme</fullName>
        <ecNumber evidence="1">2.3.2.23</ecNumber>
    </recommendedName>
</protein>
<dbReference type="PROSITE" id="PS50127">
    <property type="entry name" value="UBC_2"/>
    <property type="match status" value="1"/>
</dbReference>
<dbReference type="SMART" id="SM00212">
    <property type="entry name" value="UBCc"/>
    <property type="match status" value="1"/>
</dbReference>
<dbReference type="Pfam" id="PF23046">
    <property type="entry name" value="tSH3-B_UBE2O"/>
    <property type="match status" value="1"/>
</dbReference>
<dbReference type="GO" id="GO:0061631">
    <property type="term" value="F:ubiquitin conjugating enzyme activity"/>
    <property type="evidence" value="ECO:0007669"/>
    <property type="project" value="UniProtKB-EC"/>
</dbReference>
<feature type="domain" description="UBC core" evidence="7">
    <location>
        <begin position="626"/>
        <end position="786"/>
    </location>
</feature>
<dbReference type="OrthoDB" id="47801at2759"/>
<evidence type="ECO:0000313" key="8">
    <source>
        <dbReference type="EMBL" id="KRH10880.1"/>
    </source>
</evidence>
<dbReference type="SUPFAM" id="SSF54495">
    <property type="entry name" value="UBC-like"/>
    <property type="match status" value="1"/>
</dbReference>
<evidence type="ECO:0000256" key="5">
    <source>
        <dbReference type="ARBA" id="ARBA00022840"/>
    </source>
</evidence>
<evidence type="ECO:0000256" key="4">
    <source>
        <dbReference type="ARBA" id="ARBA00022786"/>
    </source>
</evidence>
<dbReference type="InterPro" id="IPR057733">
    <property type="entry name" value="UBE2O-like_SH3-B"/>
</dbReference>
<feature type="region of interest" description="Disordered" evidence="6">
    <location>
        <begin position="543"/>
        <end position="564"/>
    </location>
</feature>
<evidence type="ECO:0000256" key="3">
    <source>
        <dbReference type="ARBA" id="ARBA00022741"/>
    </source>
</evidence>
<proteinExistence type="predicted"/>
<dbReference type="InterPro" id="IPR057734">
    <property type="entry name" value="UBE2O-like_SH3-C"/>
</dbReference>
<feature type="compositionally biased region" description="Basic and acidic residues" evidence="6">
    <location>
        <begin position="555"/>
        <end position="564"/>
    </location>
</feature>
<evidence type="ECO:0000313" key="10">
    <source>
        <dbReference type="Proteomes" id="UP000008827"/>
    </source>
</evidence>
<reference evidence="9" key="2">
    <citation type="submission" date="2018-02" db="UniProtKB">
        <authorList>
            <consortium name="EnsemblPlants"/>
        </authorList>
    </citation>
    <scope>IDENTIFICATION</scope>
    <source>
        <strain evidence="9">Williams 82</strain>
    </source>
</reference>
<evidence type="ECO:0000256" key="1">
    <source>
        <dbReference type="ARBA" id="ARBA00012486"/>
    </source>
</evidence>
<dbReference type="InterPro" id="IPR057735">
    <property type="entry name" value="UBE2O-like_tSH3-B"/>
</dbReference>
<dbReference type="GeneID" id="100784814"/>
<dbReference type="InterPro" id="IPR000608">
    <property type="entry name" value="UBC"/>
</dbReference>
<dbReference type="Gene3D" id="3.10.110.10">
    <property type="entry name" value="Ubiquitin Conjugating Enzyme"/>
    <property type="match status" value="1"/>
</dbReference>
<dbReference type="EnsemblPlants" id="KRH10880">
    <property type="protein sequence ID" value="KRH10880"/>
    <property type="gene ID" value="GLYMA_15G074200"/>
</dbReference>
<feature type="compositionally biased region" description="Acidic residues" evidence="6">
    <location>
        <begin position="8"/>
        <end position="22"/>
    </location>
</feature>
<keyword evidence="2" id="KW-0808">Transferase</keyword>
<reference evidence="8" key="3">
    <citation type="submission" date="2018-07" db="EMBL/GenBank/DDBJ databases">
        <title>WGS assembly of Glycine max.</title>
        <authorList>
            <person name="Schmutz J."/>
            <person name="Cannon S."/>
            <person name="Schlueter J."/>
            <person name="Ma J."/>
            <person name="Mitros T."/>
            <person name="Nelson W."/>
            <person name="Hyten D."/>
            <person name="Song Q."/>
            <person name="Thelen J."/>
            <person name="Cheng J."/>
            <person name="Xu D."/>
            <person name="Hellsten U."/>
            <person name="May G."/>
            <person name="Yu Y."/>
            <person name="Sakurai T."/>
            <person name="Umezawa T."/>
            <person name="Bhattacharyya M."/>
            <person name="Sandhu D."/>
            <person name="Valliyodan B."/>
            <person name="Lindquist E."/>
            <person name="Peto M."/>
            <person name="Grant D."/>
            <person name="Shu S."/>
            <person name="Goodstein D."/>
            <person name="Barry K."/>
            <person name="Futrell-Griggs M."/>
            <person name="Abernathy B."/>
            <person name="Du J."/>
            <person name="Tian Z."/>
            <person name="Zhu L."/>
            <person name="Gill N."/>
            <person name="Joshi T."/>
            <person name="Libault M."/>
            <person name="Sethuraman A."/>
            <person name="Zhang X."/>
            <person name="Shinozaki K."/>
            <person name="Nguyen H."/>
            <person name="Wing R."/>
            <person name="Cregan P."/>
            <person name="Specht J."/>
            <person name="Grimwood J."/>
            <person name="Rokhsar D."/>
            <person name="Stacey G."/>
            <person name="Shoemaker R."/>
            <person name="Jackson S."/>
        </authorList>
    </citation>
    <scope>NUCLEOTIDE SEQUENCE</scope>
    <source>
        <tissue evidence="8">Callus</tissue>
    </source>
</reference>
<evidence type="ECO:0000259" key="7">
    <source>
        <dbReference type="PROSITE" id="PS50127"/>
    </source>
</evidence>
<accession>A0A0R0FX56</accession>
<dbReference type="InterPro" id="IPR016135">
    <property type="entry name" value="UBQ-conjugating_enzyme/RWD"/>
</dbReference>
<dbReference type="AlphaFoldDB" id="A0A0R0FX56"/>
<organism evidence="8">
    <name type="scientific">Glycine max</name>
    <name type="common">Soybean</name>
    <name type="synonym">Glycine hispida</name>
    <dbReference type="NCBI Taxonomy" id="3847"/>
    <lineage>
        <taxon>Eukaryota</taxon>
        <taxon>Viridiplantae</taxon>
        <taxon>Streptophyta</taxon>
        <taxon>Embryophyta</taxon>
        <taxon>Tracheophyta</taxon>
        <taxon>Spermatophyta</taxon>
        <taxon>Magnoliopsida</taxon>
        <taxon>eudicotyledons</taxon>
        <taxon>Gunneridae</taxon>
        <taxon>Pentapetalae</taxon>
        <taxon>rosids</taxon>
        <taxon>fabids</taxon>
        <taxon>Fabales</taxon>
        <taxon>Fabaceae</taxon>
        <taxon>Papilionoideae</taxon>
        <taxon>50 kb inversion clade</taxon>
        <taxon>NPAAA clade</taxon>
        <taxon>indigoferoid/millettioid clade</taxon>
        <taxon>Phaseoleae</taxon>
        <taxon>Glycine</taxon>
        <taxon>Glycine subgen. Soja</taxon>
    </lineage>
</organism>
<keyword evidence="5" id="KW-0067">ATP-binding</keyword>
<dbReference type="EMBL" id="CM000848">
    <property type="protein sequence ID" value="KRH10880.1"/>
    <property type="molecule type" value="Genomic_DNA"/>
</dbReference>
<dbReference type="Pfam" id="PF23044">
    <property type="entry name" value="SH3-C_UBE2O"/>
    <property type="match status" value="1"/>
</dbReference>
<name>A0A0R0FX56_SOYBN</name>
<dbReference type="CDD" id="cd23837">
    <property type="entry name" value="UBCc_UBE2O"/>
    <property type="match status" value="1"/>
</dbReference>
<feature type="region of interest" description="Disordered" evidence="6">
    <location>
        <begin position="1"/>
        <end position="22"/>
    </location>
</feature>
<evidence type="ECO:0000256" key="6">
    <source>
        <dbReference type="SAM" id="MobiDB-lite"/>
    </source>
</evidence>
<dbReference type="RefSeq" id="XP_006597438.1">
    <property type="nucleotide sequence ID" value="XM_006597375.4"/>
</dbReference>
<dbReference type="GO" id="GO:0005524">
    <property type="term" value="F:ATP binding"/>
    <property type="evidence" value="ECO:0007669"/>
    <property type="project" value="UniProtKB-KW"/>
</dbReference>
<dbReference type="FunFam" id="3.10.110.10:FF:000028">
    <property type="entry name" value="Probable ubiquitin-conjugating enzyme E2 23"/>
    <property type="match status" value="1"/>
</dbReference>
<dbReference type="Pfam" id="PF23043">
    <property type="entry name" value="SH3-B_UBE2O"/>
    <property type="match status" value="1"/>
</dbReference>
<dbReference type="PANTHER" id="PTHR46116">
    <property type="entry name" value="(E3-INDEPENDENT) E2 UBIQUITIN-CONJUGATING ENZYME"/>
    <property type="match status" value="1"/>
</dbReference>